<keyword evidence="3" id="KW-0238">DNA-binding</keyword>
<keyword evidence="6" id="KW-1185">Reference proteome</keyword>
<gene>
    <name evidence="5" type="ORF">BW732_09540</name>
</gene>
<evidence type="ECO:0000313" key="6">
    <source>
        <dbReference type="Proteomes" id="UP000188246"/>
    </source>
</evidence>
<dbReference type="AlphaFoldDB" id="A0A1Q2D7P5"/>
<dbReference type="SUPFAM" id="SSF53850">
    <property type="entry name" value="Periplasmic binding protein-like II"/>
    <property type="match status" value="1"/>
</dbReference>
<proteinExistence type="inferred from homology"/>
<dbReference type="InterPro" id="IPR005119">
    <property type="entry name" value="LysR_subst-bd"/>
</dbReference>
<protein>
    <submittedName>
        <fullName evidence="5">LysR family transcriptional regulator</fullName>
    </submittedName>
</protein>
<dbReference type="EMBL" id="CP019609">
    <property type="protein sequence ID" value="AQP54446.1"/>
    <property type="molecule type" value="Genomic_DNA"/>
</dbReference>
<dbReference type="InterPro" id="IPR036390">
    <property type="entry name" value="WH_DNA-bd_sf"/>
</dbReference>
<dbReference type="InterPro" id="IPR036388">
    <property type="entry name" value="WH-like_DNA-bd_sf"/>
</dbReference>
<dbReference type="Gene3D" id="3.40.190.10">
    <property type="entry name" value="Periplasmic binding protein-like II"/>
    <property type="match status" value="2"/>
</dbReference>
<dbReference type="PROSITE" id="PS50931">
    <property type="entry name" value="HTH_LYSR"/>
    <property type="match status" value="1"/>
</dbReference>
<evidence type="ECO:0000256" key="3">
    <source>
        <dbReference type="ARBA" id="ARBA00023125"/>
    </source>
</evidence>
<dbReference type="GO" id="GO:0003700">
    <property type="term" value="F:DNA-binding transcription factor activity"/>
    <property type="evidence" value="ECO:0007669"/>
    <property type="project" value="InterPro"/>
</dbReference>
<sequence length="270" mass="31582">MFKLLHTFRVAYDMRNFSQTAEALFMSQPAVSNQMKQLENQLQCVLFKRVGKQEMRPTKAADILYERLLDLSDDWHATLRLIQGQEMETIVCRMSASHTFASYYLPELLPKLVDAFPTVKFELEMGNSEDVLTSVKRHEVHFGFIEKPLQTTGIERIPLTEDELVLAGDLESELWLIREKTSGVYHYTARYFVEHNLNPNYLLVENNDMIVRLLEQGLGKSLISKKAVNDEIDFERLNQNYQRWFYLIKGNHLSEEIYDEIANQIAAFYK</sequence>
<evidence type="ECO:0000313" key="5">
    <source>
        <dbReference type="EMBL" id="AQP54446.1"/>
    </source>
</evidence>
<organism evidence="5 6">
    <name type="scientific">Vagococcus penaei</name>
    <dbReference type="NCBI Taxonomy" id="633807"/>
    <lineage>
        <taxon>Bacteria</taxon>
        <taxon>Bacillati</taxon>
        <taxon>Bacillota</taxon>
        <taxon>Bacilli</taxon>
        <taxon>Lactobacillales</taxon>
        <taxon>Enterococcaceae</taxon>
        <taxon>Vagococcus</taxon>
    </lineage>
</organism>
<evidence type="ECO:0000256" key="2">
    <source>
        <dbReference type="ARBA" id="ARBA00023015"/>
    </source>
</evidence>
<dbReference type="InterPro" id="IPR000847">
    <property type="entry name" value="LysR_HTH_N"/>
</dbReference>
<dbReference type="PRINTS" id="PR00039">
    <property type="entry name" value="HTHLYSR"/>
</dbReference>
<keyword evidence="4" id="KW-0804">Transcription</keyword>
<dbReference type="GO" id="GO:0000976">
    <property type="term" value="F:transcription cis-regulatory region binding"/>
    <property type="evidence" value="ECO:0007669"/>
    <property type="project" value="TreeGrafter"/>
</dbReference>
<name>A0A1Q2D7P5_9ENTE</name>
<accession>A0A1Q2D7P5</accession>
<evidence type="ECO:0000256" key="1">
    <source>
        <dbReference type="ARBA" id="ARBA00009437"/>
    </source>
</evidence>
<dbReference type="OrthoDB" id="9785745at2"/>
<comment type="similarity">
    <text evidence="1">Belongs to the LysR transcriptional regulatory family.</text>
</comment>
<dbReference type="KEGG" id="vpi:BW732_09540"/>
<dbReference type="SUPFAM" id="SSF46785">
    <property type="entry name" value="Winged helix' DNA-binding domain"/>
    <property type="match status" value="1"/>
</dbReference>
<dbReference type="PANTHER" id="PTHR30126:SF40">
    <property type="entry name" value="HTH-TYPE TRANSCRIPTIONAL REGULATOR GLTR"/>
    <property type="match status" value="1"/>
</dbReference>
<evidence type="ECO:0000256" key="4">
    <source>
        <dbReference type="ARBA" id="ARBA00023163"/>
    </source>
</evidence>
<dbReference type="RefSeq" id="WP_077276526.1">
    <property type="nucleotide sequence ID" value="NZ_CP019609.1"/>
</dbReference>
<dbReference type="STRING" id="633807.BW732_09540"/>
<dbReference type="Pfam" id="PF00126">
    <property type="entry name" value="HTH_1"/>
    <property type="match status" value="1"/>
</dbReference>
<dbReference type="Gene3D" id="1.10.10.10">
    <property type="entry name" value="Winged helix-like DNA-binding domain superfamily/Winged helix DNA-binding domain"/>
    <property type="match status" value="1"/>
</dbReference>
<dbReference type="Pfam" id="PF03466">
    <property type="entry name" value="LysR_substrate"/>
    <property type="match status" value="1"/>
</dbReference>
<dbReference type="Proteomes" id="UP000188246">
    <property type="component" value="Chromosome"/>
</dbReference>
<dbReference type="PANTHER" id="PTHR30126">
    <property type="entry name" value="HTH-TYPE TRANSCRIPTIONAL REGULATOR"/>
    <property type="match status" value="1"/>
</dbReference>
<reference evidence="5 6" key="1">
    <citation type="journal article" date="2010" name="Int. J. Syst. Evol. Microbiol.">
        <title>Vagococcus penaei sp. nov., isolated from spoilage microbiota of cooked shrimp (Penaeus vannamei).</title>
        <authorList>
            <person name="Jaffres E."/>
            <person name="Prevost H."/>
            <person name="Rossero A."/>
            <person name="Joffraud J.J."/>
            <person name="Dousset X."/>
        </authorList>
    </citation>
    <scope>NUCLEOTIDE SEQUENCE [LARGE SCALE GENOMIC DNA]</scope>
    <source>
        <strain evidence="5 6">CD276</strain>
    </source>
</reference>
<keyword evidence="2" id="KW-0805">Transcription regulation</keyword>